<name>A0A1B4FYC4_9BURK</name>
<dbReference type="Proteomes" id="UP000067711">
    <property type="component" value="Chromosome 1"/>
</dbReference>
<gene>
    <name evidence="1" type="ORF">WS71_14745</name>
</gene>
<reference evidence="1 2" key="1">
    <citation type="submission" date="2015-12" db="EMBL/GenBank/DDBJ databases">
        <title>Diversity of Burkholderia near neighbor genomes.</title>
        <authorList>
            <person name="Sahl J."/>
            <person name="Wagner D."/>
            <person name="Keim P."/>
        </authorList>
    </citation>
    <scope>NUCLEOTIDE SEQUENCE [LARGE SCALE GENOMIC DNA]</scope>
    <source>
        <strain evidence="1 2">BDU8</strain>
    </source>
</reference>
<evidence type="ECO:0000313" key="2">
    <source>
        <dbReference type="Proteomes" id="UP000067711"/>
    </source>
</evidence>
<accession>A0A1B4FYC4</accession>
<dbReference type="EMBL" id="CP013389">
    <property type="protein sequence ID" value="AOJ08680.1"/>
    <property type="molecule type" value="Genomic_DNA"/>
</dbReference>
<dbReference type="AlphaFoldDB" id="A0A1B4FYC4"/>
<proteinExistence type="predicted"/>
<evidence type="ECO:0000313" key="1">
    <source>
        <dbReference type="EMBL" id="AOJ08680.1"/>
    </source>
</evidence>
<sequence length="101" mass="11513">MTIHITQGQTLINPEALSSVAELRCELRRANATVQQLLTKIAHYDEVGSQMVGAVNHLLTLHVQGNITGLAEWLDEYLSERPRVRERIEEAIESKNLRRMH</sequence>
<dbReference type="RefSeq" id="WP_066484130.1">
    <property type="nucleotide sequence ID" value="NZ_CP013389.1"/>
</dbReference>
<organism evidence="1 2">
    <name type="scientific">Burkholderia mayonis</name>
    <dbReference type="NCBI Taxonomy" id="1385591"/>
    <lineage>
        <taxon>Bacteria</taxon>
        <taxon>Pseudomonadati</taxon>
        <taxon>Pseudomonadota</taxon>
        <taxon>Betaproteobacteria</taxon>
        <taxon>Burkholderiales</taxon>
        <taxon>Burkholderiaceae</taxon>
        <taxon>Burkholderia</taxon>
        <taxon>pseudomallei group</taxon>
    </lineage>
</organism>
<protein>
    <submittedName>
        <fullName evidence="1">Uncharacterized protein</fullName>
    </submittedName>
</protein>